<evidence type="ECO:0000313" key="6">
    <source>
        <dbReference type="EMBL" id="RRQ05523.1"/>
    </source>
</evidence>
<evidence type="ECO:0000259" key="4">
    <source>
        <dbReference type="Pfam" id="PF01648"/>
    </source>
</evidence>
<gene>
    <name evidence="6" type="ORF">CXF42_01655</name>
</gene>
<feature type="binding site" evidence="2">
    <location>
        <position position="194"/>
    </location>
    <ligand>
        <name>CoA</name>
        <dbReference type="ChEBI" id="CHEBI:57287"/>
    </ligand>
</feature>
<protein>
    <recommendedName>
        <fullName evidence="8">4'-phosphopantetheinyl transferase</fullName>
    </recommendedName>
</protein>
<feature type="binding site" evidence="2">
    <location>
        <begin position="109"/>
        <end position="110"/>
    </location>
    <ligand>
        <name>CoA</name>
        <dbReference type="ChEBI" id="CHEBI:57287"/>
    </ligand>
</feature>
<dbReference type="InterPro" id="IPR008278">
    <property type="entry name" value="4-PPantetheinyl_Trfase_dom"/>
</dbReference>
<evidence type="ECO:0000256" key="2">
    <source>
        <dbReference type="PIRSR" id="PIRSR603542-1"/>
    </source>
</evidence>
<dbReference type="GO" id="GO:0008897">
    <property type="term" value="F:holo-[acyl-carrier-protein] synthase activity"/>
    <property type="evidence" value="ECO:0007669"/>
    <property type="project" value="InterPro"/>
</dbReference>
<comment type="caution">
    <text evidence="6">The sequence shown here is derived from an EMBL/GenBank/DDBJ whole genome shotgun (WGS) entry which is preliminary data.</text>
</comment>
<keyword evidence="3" id="KW-0479">Metal-binding</keyword>
<feature type="binding site" evidence="3">
    <location>
        <position position="133"/>
    </location>
    <ligand>
        <name>Mg(2+)</name>
        <dbReference type="ChEBI" id="CHEBI:18420"/>
    </ligand>
</feature>
<feature type="domain" description="4'-phosphopantetheinyl transferase" evidence="4">
    <location>
        <begin position="127"/>
        <end position="242"/>
    </location>
</feature>
<dbReference type="GO" id="GO:0000287">
    <property type="term" value="F:magnesium ion binding"/>
    <property type="evidence" value="ECO:0007669"/>
    <property type="project" value="InterPro"/>
</dbReference>
<dbReference type="PANTHER" id="PTHR38096:SF1">
    <property type="entry name" value="ENTEROBACTIN SYNTHASE COMPONENT D"/>
    <property type="match status" value="1"/>
</dbReference>
<keyword evidence="1" id="KW-0808">Transferase</keyword>
<accession>A0A3R8VYG3</accession>
<feature type="binding site" evidence="2">
    <location>
        <position position="184"/>
    </location>
    <ligand>
        <name>CoA</name>
        <dbReference type="ChEBI" id="CHEBI:57287"/>
    </ligand>
</feature>
<proteinExistence type="predicted"/>
<dbReference type="AlphaFoldDB" id="A0A3R8VYG3"/>
<evidence type="ECO:0000256" key="3">
    <source>
        <dbReference type="PIRSR" id="PIRSR603542-2"/>
    </source>
</evidence>
<dbReference type="GO" id="GO:0009239">
    <property type="term" value="P:enterobactin biosynthetic process"/>
    <property type="evidence" value="ECO:0007669"/>
    <property type="project" value="InterPro"/>
</dbReference>
<dbReference type="EMBL" id="PQNQ01000002">
    <property type="protein sequence ID" value="RRQ05523.1"/>
    <property type="molecule type" value="Genomic_DNA"/>
</dbReference>
<name>A0A3R8VYG3_9CORY</name>
<dbReference type="PANTHER" id="PTHR38096">
    <property type="entry name" value="ENTEROBACTIN SYNTHASE COMPONENT D"/>
    <property type="match status" value="1"/>
</dbReference>
<dbReference type="InterPro" id="IPR041354">
    <property type="entry name" value="4PPT_N"/>
</dbReference>
<evidence type="ECO:0000313" key="7">
    <source>
        <dbReference type="Proteomes" id="UP000278422"/>
    </source>
</evidence>
<dbReference type="GO" id="GO:0005886">
    <property type="term" value="C:plasma membrane"/>
    <property type="evidence" value="ECO:0007669"/>
    <property type="project" value="TreeGrafter"/>
</dbReference>
<organism evidence="6 7">
    <name type="scientific">Corynebacterium bovis</name>
    <dbReference type="NCBI Taxonomy" id="36808"/>
    <lineage>
        <taxon>Bacteria</taxon>
        <taxon>Bacillati</taxon>
        <taxon>Actinomycetota</taxon>
        <taxon>Actinomycetes</taxon>
        <taxon>Mycobacteriales</taxon>
        <taxon>Corynebacteriaceae</taxon>
        <taxon>Corynebacterium</taxon>
    </lineage>
</organism>
<dbReference type="Proteomes" id="UP000278422">
    <property type="component" value="Unassembled WGS sequence"/>
</dbReference>
<feature type="binding site" evidence="2">
    <location>
        <position position="64"/>
    </location>
    <ligand>
        <name>CoA</name>
        <dbReference type="ChEBI" id="CHEBI:57287"/>
    </ligand>
</feature>
<comment type="cofactor">
    <cofactor evidence="3">
        <name>Mg(2+)</name>
        <dbReference type="ChEBI" id="CHEBI:18420"/>
    </cofactor>
</comment>
<feature type="binding site" evidence="2">
    <location>
        <position position="131"/>
    </location>
    <ligand>
        <name>CoA</name>
        <dbReference type="ChEBI" id="CHEBI:57287"/>
    </ligand>
</feature>
<dbReference type="GO" id="GO:0009366">
    <property type="term" value="C:enterobactin synthetase complex"/>
    <property type="evidence" value="ECO:0007669"/>
    <property type="project" value="InterPro"/>
</dbReference>
<evidence type="ECO:0008006" key="8">
    <source>
        <dbReference type="Google" id="ProtNLM"/>
    </source>
</evidence>
<evidence type="ECO:0000256" key="1">
    <source>
        <dbReference type="ARBA" id="ARBA00022679"/>
    </source>
</evidence>
<dbReference type="PRINTS" id="PR01399">
    <property type="entry name" value="ENTSNTHTASED"/>
</dbReference>
<keyword evidence="3" id="KW-0460">Magnesium</keyword>
<dbReference type="SUPFAM" id="SSF56214">
    <property type="entry name" value="4'-phosphopantetheinyl transferase"/>
    <property type="match status" value="1"/>
</dbReference>
<feature type="domain" description="4'-phosphopantetheinyl transferase N-terminal" evidence="5">
    <location>
        <begin position="53"/>
        <end position="120"/>
    </location>
</feature>
<keyword evidence="7" id="KW-1185">Reference proteome</keyword>
<feature type="binding site" evidence="3">
    <location>
        <position position="131"/>
    </location>
    <ligand>
        <name>Mg(2+)</name>
        <dbReference type="ChEBI" id="CHEBI:18420"/>
    </ligand>
</feature>
<evidence type="ECO:0000259" key="5">
    <source>
        <dbReference type="Pfam" id="PF17837"/>
    </source>
</evidence>
<dbReference type="InterPro" id="IPR037143">
    <property type="entry name" value="4-PPantetheinyl_Trfase_dom_sf"/>
</dbReference>
<dbReference type="Pfam" id="PF17837">
    <property type="entry name" value="4PPT_N"/>
    <property type="match status" value="1"/>
</dbReference>
<reference evidence="6 7" key="1">
    <citation type="submission" date="2018-01" db="EMBL/GenBank/DDBJ databases">
        <title>Twenty Corynebacterium bovis Genomes.</title>
        <authorList>
            <person name="Gulvik C.A."/>
        </authorList>
    </citation>
    <scope>NUCLEOTIDE SEQUENCE [LARGE SCALE GENOMIC DNA]</scope>
    <source>
        <strain evidence="6 7">16-2004</strain>
    </source>
</reference>
<sequence length="254" mass="26668">MPGAEAVVAYDGDGRAVPPLLTGLLPAGVAATELHVGRGVHDLRRFGLLDEADRAVVARAVASRRAEYGDVRWCARDALARLLPGAAGPVRRGGRGMPVFPEGSVGTLSHTDGVRVAVVADARRWRSLGCDVEVADPLPEEVTAMVTSEGERRMLAAVRRGPSGELAPGVAATVLFSAKESVYKAWFPLARRFLDFDGADLRLDADGRWEARILDAPTPVPVVAGRWDVRATGGGDGYVVTTAAVGRGPSADGQ</sequence>
<dbReference type="InterPro" id="IPR003542">
    <property type="entry name" value="Enbac_synth_compD-like"/>
</dbReference>
<feature type="binding site" evidence="2">
    <location>
        <position position="72"/>
    </location>
    <ligand>
        <name>CoA</name>
        <dbReference type="ChEBI" id="CHEBI:57287"/>
    </ligand>
</feature>
<dbReference type="Pfam" id="PF01648">
    <property type="entry name" value="ACPS"/>
    <property type="match status" value="1"/>
</dbReference>
<feature type="binding site" evidence="2">
    <location>
        <position position="180"/>
    </location>
    <ligand>
        <name>CoA</name>
        <dbReference type="ChEBI" id="CHEBI:57287"/>
    </ligand>
</feature>